<keyword evidence="10" id="KW-1185">Reference proteome</keyword>
<dbReference type="SMART" id="SM00231">
    <property type="entry name" value="FA58C"/>
    <property type="match status" value="1"/>
</dbReference>
<dbReference type="GO" id="GO:0005886">
    <property type="term" value="C:plasma membrane"/>
    <property type="evidence" value="ECO:0007669"/>
    <property type="project" value="TreeGrafter"/>
</dbReference>
<dbReference type="InterPro" id="IPR008979">
    <property type="entry name" value="Galactose-bd-like_sf"/>
</dbReference>
<dbReference type="PROSITE" id="PS01286">
    <property type="entry name" value="FA58C_2"/>
    <property type="match status" value="1"/>
</dbReference>
<dbReference type="Gene3D" id="2.60.120.260">
    <property type="entry name" value="Galactose-binding domain-like"/>
    <property type="match status" value="1"/>
</dbReference>
<keyword evidence="6" id="KW-1015">Disulfide bond</keyword>
<dbReference type="PROSITE" id="PS50022">
    <property type="entry name" value="FA58C_3"/>
    <property type="match status" value="1"/>
</dbReference>
<keyword evidence="7" id="KW-0732">Signal</keyword>
<accession>A0A913Z7F3</accession>
<evidence type="ECO:0000256" key="7">
    <source>
        <dbReference type="SAM" id="SignalP"/>
    </source>
</evidence>
<evidence type="ECO:0000313" key="9">
    <source>
        <dbReference type="EnsemblMetazoa" id="XP_038046765.1"/>
    </source>
</evidence>
<dbReference type="Pfam" id="PF00754">
    <property type="entry name" value="F5_F8_type_C"/>
    <property type="match status" value="1"/>
</dbReference>
<dbReference type="RefSeq" id="XP_038046765.1">
    <property type="nucleotide sequence ID" value="XM_038190837.1"/>
</dbReference>
<organism evidence="9 10">
    <name type="scientific">Patiria miniata</name>
    <name type="common">Bat star</name>
    <name type="synonym">Asterina miniata</name>
    <dbReference type="NCBI Taxonomy" id="46514"/>
    <lineage>
        <taxon>Eukaryota</taxon>
        <taxon>Metazoa</taxon>
        <taxon>Echinodermata</taxon>
        <taxon>Eleutherozoa</taxon>
        <taxon>Asterozoa</taxon>
        <taxon>Asteroidea</taxon>
        <taxon>Valvatacea</taxon>
        <taxon>Valvatida</taxon>
        <taxon>Asterinidae</taxon>
        <taxon>Patiria</taxon>
    </lineage>
</organism>
<evidence type="ECO:0000313" key="10">
    <source>
        <dbReference type="Proteomes" id="UP000887568"/>
    </source>
</evidence>
<dbReference type="OrthoDB" id="6155811at2759"/>
<sequence length="259" mass="27698">MEWLMASLIAGSVMTVLAALVSSQDVCIVGSMIGIVPGGLPHWFLPHDDPCKCTAIRLGGMTLQPPSYQRGSPYNLTSLILSEDVNAIRAFFKCRASTTSDIARCESPVPLGLEDGSILNSQITASSQVSEHHGPSHARLNNGNGYWTPLTNAGSWIEVNLAENAMVTGVIIQGSPFDDGAFVTACKIGYRASTSPTSDYQYVNAANGEPMMFQSQTTDAKAAVTVAFPETIEATVIRIEPLAWHIGVGLRFELLGCYN</sequence>
<evidence type="ECO:0000256" key="5">
    <source>
        <dbReference type="ARBA" id="ARBA00023136"/>
    </source>
</evidence>
<dbReference type="CDD" id="cd00057">
    <property type="entry name" value="FA58C"/>
    <property type="match status" value="1"/>
</dbReference>
<dbReference type="GO" id="GO:0038023">
    <property type="term" value="F:signaling receptor activity"/>
    <property type="evidence" value="ECO:0007669"/>
    <property type="project" value="TreeGrafter"/>
</dbReference>
<dbReference type="GO" id="GO:0007155">
    <property type="term" value="P:cell adhesion"/>
    <property type="evidence" value="ECO:0007669"/>
    <property type="project" value="UniProtKB-KW"/>
</dbReference>
<dbReference type="PANTHER" id="PTHR46806">
    <property type="entry name" value="F5/8 TYPE C DOMAIN-CONTAINING PROTEIN"/>
    <property type="match status" value="1"/>
</dbReference>
<dbReference type="InterPro" id="IPR050633">
    <property type="entry name" value="Neuropilin_MCO_CoagFactor"/>
</dbReference>
<keyword evidence="4" id="KW-0130">Cell adhesion</keyword>
<dbReference type="SUPFAM" id="SSF49785">
    <property type="entry name" value="Galactose-binding domain-like"/>
    <property type="match status" value="1"/>
</dbReference>
<name>A0A913Z7F3_PATMI</name>
<evidence type="ECO:0000256" key="2">
    <source>
        <dbReference type="ARBA" id="ARBA00004613"/>
    </source>
</evidence>
<dbReference type="AlphaFoldDB" id="A0A913Z7F3"/>
<feature type="chain" id="PRO_5037318791" description="F5/8 type C domain-containing protein" evidence="7">
    <location>
        <begin position="19"/>
        <end position="259"/>
    </location>
</feature>
<evidence type="ECO:0000256" key="6">
    <source>
        <dbReference type="ARBA" id="ARBA00023157"/>
    </source>
</evidence>
<dbReference type="GeneID" id="119720973"/>
<dbReference type="InterPro" id="IPR000421">
    <property type="entry name" value="FA58C"/>
</dbReference>
<dbReference type="PANTHER" id="PTHR46806:SF5">
    <property type="entry name" value="F5_8 TYPE C DOMAIN-CONTAINING PROTEIN"/>
    <property type="match status" value="1"/>
</dbReference>
<feature type="domain" description="F5/8 type C" evidence="8">
    <location>
        <begin position="105"/>
        <end position="257"/>
    </location>
</feature>
<keyword evidence="5" id="KW-0472">Membrane</keyword>
<keyword evidence="3" id="KW-0964">Secreted</keyword>
<dbReference type="Proteomes" id="UP000887568">
    <property type="component" value="Unplaced"/>
</dbReference>
<evidence type="ECO:0000256" key="3">
    <source>
        <dbReference type="ARBA" id="ARBA00022525"/>
    </source>
</evidence>
<proteinExistence type="predicted"/>
<dbReference type="EnsemblMetazoa" id="XM_038190837.1">
    <property type="protein sequence ID" value="XP_038046765.1"/>
    <property type="gene ID" value="LOC119720973"/>
</dbReference>
<dbReference type="GO" id="GO:0012505">
    <property type="term" value="C:endomembrane system"/>
    <property type="evidence" value="ECO:0007669"/>
    <property type="project" value="UniProtKB-SubCell"/>
</dbReference>
<comment type="subcellular location">
    <subcellularLocation>
        <location evidence="1">Endomembrane system</location>
        <topology evidence="1">Peripheral membrane protein</topology>
    </subcellularLocation>
    <subcellularLocation>
        <location evidence="2">Secreted</location>
    </subcellularLocation>
</comment>
<protein>
    <recommendedName>
        <fullName evidence="8">F5/8 type C domain-containing protein</fullName>
    </recommendedName>
</protein>
<reference evidence="9" key="1">
    <citation type="submission" date="2022-11" db="UniProtKB">
        <authorList>
            <consortium name="EnsemblMetazoa"/>
        </authorList>
    </citation>
    <scope>IDENTIFICATION</scope>
</reference>
<evidence type="ECO:0000256" key="4">
    <source>
        <dbReference type="ARBA" id="ARBA00022889"/>
    </source>
</evidence>
<evidence type="ECO:0000259" key="8">
    <source>
        <dbReference type="PROSITE" id="PS50022"/>
    </source>
</evidence>
<evidence type="ECO:0000256" key="1">
    <source>
        <dbReference type="ARBA" id="ARBA00004184"/>
    </source>
</evidence>
<feature type="signal peptide" evidence="7">
    <location>
        <begin position="1"/>
        <end position="18"/>
    </location>
</feature>
<dbReference type="GO" id="GO:0005576">
    <property type="term" value="C:extracellular region"/>
    <property type="evidence" value="ECO:0007669"/>
    <property type="project" value="UniProtKB-SubCell"/>
</dbReference>